<dbReference type="Gene3D" id="3.90.550.10">
    <property type="entry name" value="Spore Coat Polysaccharide Biosynthesis Protein SpsA, Chain A"/>
    <property type="match status" value="1"/>
</dbReference>
<evidence type="ECO:0000313" key="1">
    <source>
        <dbReference type="EMBL" id="RUR86789.1"/>
    </source>
</evidence>
<evidence type="ECO:0008006" key="3">
    <source>
        <dbReference type="Google" id="ProtNLM"/>
    </source>
</evidence>
<dbReference type="SUPFAM" id="SSF53448">
    <property type="entry name" value="Nucleotide-diphospho-sugar transferases"/>
    <property type="match status" value="1"/>
</dbReference>
<keyword evidence="2" id="KW-1185">Reference proteome</keyword>
<accession>A0A3S0ZYI2</accession>
<dbReference type="OrthoDB" id="186344at2"/>
<organism evidence="1 2">
    <name type="scientific">Chlorogloeopsis fritschii PCC 6912</name>
    <dbReference type="NCBI Taxonomy" id="211165"/>
    <lineage>
        <taxon>Bacteria</taxon>
        <taxon>Bacillati</taxon>
        <taxon>Cyanobacteriota</taxon>
        <taxon>Cyanophyceae</taxon>
        <taxon>Nostocales</taxon>
        <taxon>Chlorogloeopsidaceae</taxon>
        <taxon>Chlorogloeopsis</taxon>
    </lineage>
</organism>
<dbReference type="RefSeq" id="WP_016874295.1">
    <property type="nucleotide sequence ID" value="NZ_AJLN01000116.1"/>
</dbReference>
<comment type="caution">
    <text evidence="1">The sequence shown here is derived from an EMBL/GenBank/DDBJ whole genome shotgun (WGS) entry which is preliminary data.</text>
</comment>
<gene>
    <name evidence="1" type="ORF">PCC6912_02320</name>
</gene>
<sequence>MKEKIVCTIITKSYLAHARALANSLTENNPDIKLYVLLADQIDGYFDPEQEPFNLIRLEDLPDQQTVQRMCFYYTPFELCCALRGMLHKYIYENELARLWLFLDSDIIIYNSLEEIFQQLETTSILLNPHLVAPINHANYDVLEVRILGSGVYNAGFLGIKRTDEAGKFIEWFNQRLSHYAFQRRGEGEMNLLFVDQLWLNLAPTIFKEVALLVHPGANVGYWSLVSNSIYKKDSNYFINDKPVLFIHFTGWDISQPSIASKYLPSEKNTSIWEEIGNKYKKVLLECDYEECKKYPYAFNLFSNGKIITPAMRYFYYKLINKNSKELQANHIEPFKSYDDLYFGIYKEKIESFLCKVLRIYEYDYLNAKLYQKFRKPIINEILNKFSRFSQK</sequence>
<dbReference type="EMBL" id="RSCJ01000001">
    <property type="protein sequence ID" value="RUR86789.1"/>
    <property type="molecule type" value="Genomic_DNA"/>
</dbReference>
<proteinExistence type="predicted"/>
<evidence type="ECO:0000313" key="2">
    <source>
        <dbReference type="Proteomes" id="UP000268857"/>
    </source>
</evidence>
<dbReference type="STRING" id="211165.GCA_000317285_05141"/>
<dbReference type="AlphaFoldDB" id="A0A3S0ZYI2"/>
<dbReference type="InterPro" id="IPR029044">
    <property type="entry name" value="Nucleotide-diphossugar_trans"/>
</dbReference>
<reference evidence="1 2" key="1">
    <citation type="journal article" date="2019" name="Genome Biol. Evol.">
        <title>Day and night: Metabolic profiles and evolutionary relationships of six axenic non-marine cyanobacteria.</title>
        <authorList>
            <person name="Will S.E."/>
            <person name="Henke P."/>
            <person name="Boedeker C."/>
            <person name="Huang S."/>
            <person name="Brinkmann H."/>
            <person name="Rohde M."/>
            <person name="Jarek M."/>
            <person name="Friedl T."/>
            <person name="Seufert S."/>
            <person name="Schumacher M."/>
            <person name="Overmann J."/>
            <person name="Neumann-Schaal M."/>
            <person name="Petersen J."/>
        </authorList>
    </citation>
    <scope>NUCLEOTIDE SEQUENCE [LARGE SCALE GENOMIC DNA]</scope>
    <source>
        <strain evidence="1 2">PCC 6912</strain>
    </source>
</reference>
<protein>
    <recommendedName>
        <fullName evidence="3">Glycosyl transferase</fullName>
    </recommendedName>
</protein>
<dbReference type="Proteomes" id="UP000268857">
    <property type="component" value="Unassembled WGS sequence"/>
</dbReference>
<name>A0A3S0ZYI2_CHLFR</name>